<organism evidence="5 6">
    <name type="scientific">Ureibacillus xyleni</name>
    <dbReference type="NCBI Taxonomy" id="614648"/>
    <lineage>
        <taxon>Bacteria</taxon>
        <taxon>Bacillati</taxon>
        <taxon>Bacillota</taxon>
        <taxon>Bacilli</taxon>
        <taxon>Bacillales</taxon>
        <taxon>Caryophanaceae</taxon>
        <taxon>Ureibacillus</taxon>
    </lineage>
</organism>
<dbReference type="PANTHER" id="PTHR45138">
    <property type="entry name" value="REGULATORY COMPONENTS OF SENSORY TRANSDUCTION SYSTEM"/>
    <property type="match status" value="1"/>
</dbReference>
<evidence type="ECO:0000313" key="5">
    <source>
        <dbReference type="EMBL" id="SOC15187.1"/>
    </source>
</evidence>
<dbReference type="InterPro" id="IPR029787">
    <property type="entry name" value="Nucleotide_cyclase"/>
</dbReference>
<dbReference type="SMART" id="SM00091">
    <property type="entry name" value="PAS"/>
    <property type="match status" value="1"/>
</dbReference>
<evidence type="ECO:0000259" key="2">
    <source>
        <dbReference type="PROSITE" id="PS50112"/>
    </source>
</evidence>
<dbReference type="GO" id="GO:0052621">
    <property type="term" value="F:diguanylate cyclase activity"/>
    <property type="evidence" value="ECO:0007669"/>
    <property type="project" value="TreeGrafter"/>
</dbReference>
<dbReference type="InterPro" id="IPR000160">
    <property type="entry name" value="GGDEF_dom"/>
</dbReference>
<protein>
    <submittedName>
        <fullName evidence="5">PAS domain S-box-containing protein/diguanylate cyclase (GGDEF)-like protein</fullName>
    </submittedName>
</protein>
<dbReference type="AlphaFoldDB" id="A0A285T1P4"/>
<sequence length="374" mass="43092">MLEKMKFKGRITTITLVLITNCLYISYYFIRDGYIEVFEFFGLPIVLILAWWYGKQYDKLKHLEEKEQLKSKELQNSNKLFKALFDNAPIGIALIDKDGRPLLANNKLQHMLGYTEDELCAKTFNDFSHPDDSVENMNLLKDLLDGKIDHYVLEKRYFHKNGQVIWGSVTSALYPNLLNDSTYVIGMVDDITERKQAEQKLNEAYQTLQYLSNQDGLTGIANRRYFDQCLQNEFSQEIPLSIIMVDIDYFKQYNDSYGHLEGDECLKLVAKTFEKTIDPSNDLVARFGGEEFIILLPNTDMEKASVIAKKLQVAVENLQIPHIGSPIHNYLTVSIGISTKEKNSTIDSLLLEADQALYQAKQNSRNRIEMYCNP</sequence>
<dbReference type="InterPro" id="IPR000700">
    <property type="entry name" value="PAS-assoc_C"/>
</dbReference>
<dbReference type="SMART" id="SM00086">
    <property type="entry name" value="PAC"/>
    <property type="match status" value="1"/>
</dbReference>
<dbReference type="GO" id="GO:0043709">
    <property type="term" value="P:cell adhesion involved in single-species biofilm formation"/>
    <property type="evidence" value="ECO:0007669"/>
    <property type="project" value="TreeGrafter"/>
</dbReference>
<feature type="transmembrane region" description="Helical" evidence="1">
    <location>
        <begin position="36"/>
        <end position="54"/>
    </location>
</feature>
<dbReference type="Gene3D" id="3.30.450.20">
    <property type="entry name" value="PAS domain"/>
    <property type="match status" value="1"/>
</dbReference>
<feature type="domain" description="GGDEF" evidence="4">
    <location>
        <begin position="238"/>
        <end position="373"/>
    </location>
</feature>
<keyword evidence="6" id="KW-1185">Reference proteome</keyword>
<dbReference type="Proteomes" id="UP000219636">
    <property type="component" value="Unassembled WGS sequence"/>
</dbReference>
<dbReference type="PROSITE" id="PS50112">
    <property type="entry name" value="PAS"/>
    <property type="match status" value="1"/>
</dbReference>
<dbReference type="EMBL" id="OBMQ01000008">
    <property type="protein sequence ID" value="SOC15187.1"/>
    <property type="molecule type" value="Genomic_DNA"/>
</dbReference>
<reference evidence="6" key="1">
    <citation type="submission" date="2017-08" db="EMBL/GenBank/DDBJ databases">
        <authorList>
            <person name="Varghese N."/>
            <person name="Submissions S."/>
        </authorList>
    </citation>
    <scope>NUCLEOTIDE SEQUENCE [LARGE SCALE GENOMIC DNA]</scope>
    <source>
        <strain evidence="6">JC22</strain>
    </source>
</reference>
<dbReference type="InterPro" id="IPR000014">
    <property type="entry name" value="PAS"/>
</dbReference>
<name>A0A285T1P4_9BACL</name>
<dbReference type="InterPro" id="IPR013655">
    <property type="entry name" value="PAS_fold_3"/>
</dbReference>
<dbReference type="GO" id="GO:0005886">
    <property type="term" value="C:plasma membrane"/>
    <property type="evidence" value="ECO:0007669"/>
    <property type="project" value="TreeGrafter"/>
</dbReference>
<dbReference type="InterPro" id="IPR050469">
    <property type="entry name" value="Diguanylate_Cyclase"/>
</dbReference>
<dbReference type="PROSITE" id="PS50887">
    <property type="entry name" value="GGDEF"/>
    <property type="match status" value="1"/>
</dbReference>
<dbReference type="FunFam" id="3.30.70.270:FF:000001">
    <property type="entry name" value="Diguanylate cyclase domain protein"/>
    <property type="match status" value="1"/>
</dbReference>
<accession>A0A285T1P4</accession>
<evidence type="ECO:0000259" key="3">
    <source>
        <dbReference type="PROSITE" id="PS50113"/>
    </source>
</evidence>
<dbReference type="PANTHER" id="PTHR45138:SF9">
    <property type="entry name" value="DIGUANYLATE CYCLASE DGCM-RELATED"/>
    <property type="match status" value="1"/>
</dbReference>
<feature type="domain" description="PAS" evidence="2">
    <location>
        <begin position="77"/>
        <end position="147"/>
    </location>
</feature>
<dbReference type="NCBIfam" id="TIGR00229">
    <property type="entry name" value="sensory_box"/>
    <property type="match status" value="1"/>
</dbReference>
<dbReference type="InterPro" id="IPR001610">
    <property type="entry name" value="PAC"/>
</dbReference>
<dbReference type="PROSITE" id="PS50113">
    <property type="entry name" value="PAC"/>
    <property type="match status" value="1"/>
</dbReference>
<evidence type="ECO:0000256" key="1">
    <source>
        <dbReference type="SAM" id="Phobius"/>
    </source>
</evidence>
<dbReference type="NCBIfam" id="TIGR00254">
    <property type="entry name" value="GGDEF"/>
    <property type="match status" value="1"/>
</dbReference>
<dbReference type="SMART" id="SM00267">
    <property type="entry name" value="GGDEF"/>
    <property type="match status" value="1"/>
</dbReference>
<keyword evidence="1" id="KW-0812">Transmembrane</keyword>
<dbReference type="CDD" id="cd01949">
    <property type="entry name" value="GGDEF"/>
    <property type="match status" value="1"/>
</dbReference>
<feature type="domain" description="PAC" evidence="3">
    <location>
        <begin position="151"/>
        <end position="203"/>
    </location>
</feature>
<dbReference type="SUPFAM" id="SSF55073">
    <property type="entry name" value="Nucleotide cyclase"/>
    <property type="match status" value="1"/>
</dbReference>
<keyword evidence="1" id="KW-0472">Membrane</keyword>
<dbReference type="Pfam" id="PF00990">
    <property type="entry name" value="GGDEF"/>
    <property type="match status" value="1"/>
</dbReference>
<keyword evidence="1" id="KW-1133">Transmembrane helix</keyword>
<dbReference type="Pfam" id="PF08447">
    <property type="entry name" value="PAS_3"/>
    <property type="match status" value="1"/>
</dbReference>
<dbReference type="InterPro" id="IPR035965">
    <property type="entry name" value="PAS-like_dom_sf"/>
</dbReference>
<evidence type="ECO:0000313" key="6">
    <source>
        <dbReference type="Proteomes" id="UP000219636"/>
    </source>
</evidence>
<dbReference type="GO" id="GO:1902201">
    <property type="term" value="P:negative regulation of bacterial-type flagellum-dependent cell motility"/>
    <property type="evidence" value="ECO:0007669"/>
    <property type="project" value="TreeGrafter"/>
</dbReference>
<dbReference type="CDD" id="cd00130">
    <property type="entry name" value="PAS"/>
    <property type="match status" value="1"/>
</dbReference>
<evidence type="ECO:0000259" key="4">
    <source>
        <dbReference type="PROSITE" id="PS50887"/>
    </source>
</evidence>
<dbReference type="InterPro" id="IPR043128">
    <property type="entry name" value="Rev_trsase/Diguanyl_cyclase"/>
</dbReference>
<gene>
    <name evidence="5" type="ORF">SAMN05880501_10850</name>
</gene>
<dbReference type="Gene3D" id="3.30.70.270">
    <property type="match status" value="1"/>
</dbReference>
<dbReference type="SUPFAM" id="SSF55785">
    <property type="entry name" value="PYP-like sensor domain (PAS domain)"/>
    <property type="match status" value="1"/>
</dbReference>
<proteinExistence type="predicted"/>
<feature type="transmembrane region" description="Helical" evidence="1">
    <location>
        <begin position="12"/>
        <end position="30"/>
    </location>
</feature>